<reference evidence="1" key="1">
    <citation type="submission" date="2014-09" db="EMBL/GenBank/DDBJ databases">
        <authorList>
            <person name="Magalhaes I.L.F."/>
            <person name="Oliveira U."/>
            <person name="Santos F.R."/>
            <person name="Vidigal T.H.D.A."/>
            <person name="Brescovit A.D."/>
            <person name="Santos A.J."/>
        </authorList>
    </citation>
    <scope>NUCLEOTIDE SEQUENCE</scope>
    <source>
        <tissue evidence="1">Shoot tissue taken approximately 20 cm above the soil surface</tissue>
    </source>
</reference>
<organism evidence="1">
    <name type="scientific">Arundo donax</name>
    <name type="common">Giant reed</name>
    <name type="synonym">Donax arundinaceus</name>
    <dbReference type="NCBI Taxonomy" id="35708"/>
    <lineage>
        <taxon>Eukaryota</taxon>
        <taxon>Viridiplantae</taxon>
        <taxon>Streptophyta</taxon>
        <taxon>Embryophyta</taxon>
        <taxon>Tracheophyta</taxon>
        <taxon>Spermatophyta</taxon>
        <taxon>Magnoliopsida</taxon>
        <taxon>Liliopsida</taxon>
        <taxon>Poales</taxon>
        <taxon>Poaceae</taxon>
        <taxon>PACMAD clade</taxon>
        <taxon>Arundinoideae</taxon>
        <taxon>Arundineae</taxon>
        <taxon>Arundo</taxon>
    </lineage>
</organism>
<accession>A0A0A9I390</accession>
<name>A0A0A9I390_ARUDO</name>
<dbReference type="AlphaFoldDB" id="A0A0A9I390"/>
<reference evidence="1" key="2">
    <citation type="journal article" date="2015" name="Data Brief">
        <title>Shoot transcriptome of the giant reed, Arundo donax.</title>
        <authorList>
            <person name="Barrero R.A."/>
            <person name="Guerrero F.D."/>
            <person name="Moolhuijzen P."/>
            <person name="Goolsby J.A."/>
            <person name="Tidwell J."/>
            <person name="Bellgard S.E."/>
            <person name="Bellgard M.I."/>
        </authorList>
    </citation>
    <scope>NUCLEOTIDE SEQUENCE</scope>
    <source>
        <tissue evidence="1">Shoot tissue taken approximately 20 cm above the soil surface</tissue>
    </source>
</reference>
<proteinExistence type="predicted"/>
<sequence>MAASGLNSSPGGIAGIAIFLARLARASGILLCGSDTS</sequence>
<evidence type="ECO:0000313" key="1">
    <source>
        <dbReference type="EMBL" id="JAE39598.1"/>
    </source>
</evidence>
<protein>
    <submittedName>
        <fullName evidence="1">Uncharacterized protein</fullName>
    </submittedName>
</protein>
<dbReference type="EMBL" id="GBRH01158298">
    <property type="protein sequence ID" value="JAE39598.1"/>
    <property type="molecule type" value="Transcribed_RNA"/>
</dbReference>